<proteinExistence type="predicted"/>
<comment type="caution">
    <text evidence="1">The sequence shown here is derived from an EMBL/GenBank/DDBJ whole genome shotgun (WGS) entry which is preliminary data.</text>
</comment>
<dbReference type="AlphaFoldDB" id="A0A0L0NRQ8"/>
<accession>A0A0L0NRQ8</accession>
<reference evidence="2" key="1">
    <citation type="journal article" date="2015" name="BMC Genomics">
        <title>Draft genome of a commonly misdiagnosed multidrug resistant pathogen Candida auris.</title>
        <authorList>
            <person name="Chatterjee S."/>
            <person name="Alampalli S.V."/>
            <person name="Nageshan R.K."/>
            <person name="Chettiar S.T."/>
            <person name="Joshi S."/>
            <person name="Tatu U.S."/>
        </authorList>
    </citation>
    <scope>NUCLEOTIDE SEQUENCE [LARGE SCALE GENOMIC DNA]</scope>
    <source>
        <strain evidence="2">6684</strain>
    </source>
</reference>
<protein>
    <submittedName>
        <fullName evidence="1">Uncharacterized protein</fullName>
    </submittedName>
</protein>
<dbReference type="EMBL" id="LGST01000048">
    <property type="protein sequence ID" value="KND96847.1"/>
    <property type="molecule type" value="Genomic_DNA"/>
</dbReference>
<evidence type="ECO:0000313" key="2">
    <source>
        <dbReference type="Proteomes" id="UP000037122"/>
    </source>
</evidence>
<sequence length="70" mass="7529">MESSVFEDVSGMIGTGSEKVLCDWSTGSKGSFGIFKFAVAGVLRGLLLMASDGLWDLSKRFLMLYGVSLE</sequence>
<dbReference type="VEuPathDB" id="FungiDB:QG37_06717"/>
<organism evidence="1 2">
    <name type="scientific">Candidozyma auris</name>
    <name type="common">Yeast</name>
    <name type="synonym">Candida auris</name>
    <dbReference type="NCBI Taxonomy" id="498019"/>
    <lineage>
        <taxon>Eukaryota</taxon>
        <taxon>Fungi</taxon>
        <taxon>Dikarya</taxon>
        <taxon>Ascomycota</taxon>
        <taxon>Saccharomycotina</taxon>
        <taxon>Pichiomycetes</taxon>
        <taxon>Metschnikowiaceae</taxon>
        <taxon>Candidozyma</taxon>
    </lineage>
</organism>
<gene>
    <name evidence="1" type="ORF">QG37_06717</name>
</gene>
<dbReference type="Proteomes" id="UP000037122">
    <property type="component" value="Unassembled WGS sequence"/>
</dbReference>
<evidence type="ECO:0000313" key="1">
    <source>
        <dbReference type="EMBL" id="KND96847.1"/>
    </source>
</evidence>
<name>A0A0L0NRQ8_CANAR</name>